<reference evidence="2" key="1">
    <citation type="submission" date="2020-06" db="EMBL/GenBank/DDBJ databases">
        <authorList>
            <person name="Li T."/>
            <person name="Hu X."/>
            <person name="Zhang T."/>
            <person name="Song X."/>
            <person name="Zhang H."/>
            <person name="Dai N."/>
            <person name="Sheng W."/>
            <person name="Hou X."/>
            <person name="Wei L."/>
        </authorList>
    </citation>
    <scope>NUCLEOTIDE SEQUENCE</scope>
    <source>
        <strain evidence="2">KEN1</strain>
        <tissue evidence="2">Leaf</tissue>
    </source>
</reference>
<evidence type="ECO:0000313" key="2">
    <source>
        <dbReference type="EMBL" id="KAL0447861.1"/>
    </source>
</evidence>
<comment type="caution">
    <text evidence="2">The sequence shown here is derived from an EMBL/GenBank/DDBJ whole genome shotgun (WGS) entry which is preliminary data.</text>
</comment>
<reference evidence="2" key="2">
    <citation type="journal article" date="2024" name="Plant">
        <title>Genomic evolution and insights into agronomic trait innovations of Sesamum species.</title>
        <authorList>
            <person name="Miao H."/>
            <person name="Wang L."/>
            <person name="Qu L."/>
            <person name="Liu H."/>
            <person name="Sun Y."/>
            <person name="Le M."/>
            <person name="Wang Q."/>
            <person name="Wei S."/>
            <person name="Zheng Y."/>
            <person name="Lin W."/>
            <person name="Duan Y."/>
            <person name="Cao H."/>
            <person name="Xiong S."/>
            <person name="Wang X."/>
            <person name="Wei L."/>
            <person name="Li C."/>
            <person name="Ma Q."/>
            <person name="Ju M."/>
            <person name="Zhao R."/>
            <person name="Li G."/>
            <person name="Mu C."/>
            <person name="Tian Q."/>
            <person name="Mei H."/>
            <person name="Zhang T."/>
            <person name="Gao T."/>
            <person name="Zhang H."/>
        </authorList>
    </citation>
    <scope>NUCLEOTIDE SEQUENCE</scope>
    <source>
        <strain evidence="2">KEN1</strain>
    </source>
</reference>
<organism evidence="2">
    <name type="scientific">Sesamum latifolium</name>
    <dbReference type="NCBI Taxonomy" id="2727402"/>
    <lineage>
        <taxon>Eukaryota</taxon>
        <taxon>Viridiplantae</taxon>
        <taxon>Streptophyta</taxon>
        <taxon>Embryophyta</taxon>
        <taxon>Tracheophyta</taxon>
        <taxon>Spermatophyta</taxon>
        <taxon>Magnoliopsida</taxon>
        <taxon>eudicotyledons</taxon>
        <taxon>Gunneridae</taxon>
        <taxon>Pentapetalae</taxon>
        <taxon>asterids</taxon>
        <taxon>lamiids</taxon>
        <taxon>Lamiales</taxon>
        <taxon>Pedaliaceae</taxon>
        <taxon>Sesamum</taxon>
    </lineage>
</organism>
<protein>
    <submittedName>
        <fullName evidence="2">Uncharacterized protein</fullName>
    </submittedName>
</protein>
<dbReference type="AlphaFoldDB" id="A0AAW2X2S7"/>
<accession>A0AAW2X2S7</accession>
<name>A0AAW2X2S7_9LAMI</name>
<feature type="region of interest" description="Disordered" evidence="1">
    <location>
        <begin position="35"/>
        <end position="65"/>
    </location>
</feature>
<gene>
    <name evidence="2" type="ORF">Slati_1914000</name>
</gene>
<evidence type="ECO:0000256" key="1">
    <source>
        <dbReference type="SAM" id="MobiDB-lite"/>
    </source>
</evidence>
<feature type="compositionally biased region" description="Basic and acidic residues" evidence="1">
    <location>
        <begin position="53"/>
        <end position="64"/>
    </location>
</feature>
<sequence>MPTVCSHYREDRATTPWANNPSTCKRWRKWDTGGCLRSTAPQTPRGAAQAETGLREQQKCPRDKVCKHRKTDFPARARWRLGRRLRRLARDVVAVASINS</sequence>
<proteinExistence type="predicted"/>
<dbReference type="EMBL" id="JACGWN010000006">
    <property type="protein sequence ID" value="KAL0447861.1"/>
    <property type="molecule type" value="Genomic_DNA"/>
</dbReference>